<dbReference type="PANTHER" id="PTHR37463:SF1">
    <property type="entry name" value="DUF2256 DOMAIN-CONTAINING PROTEIN"/>
    <property type="match status" value="1"/>
</dbReference>
<evidence type="ECO:0000313" key="1">
    <source>
        <dbReference type="EMBL" id="MFD1697135.1"/>
    </source>
</evidence>
<name>A0ABW4JYU0_9HYPH</name>
<dbReference type="RefSeq" id="WP_149893956.1">
    <property type="nucleotide sequence ID" value="NZ_JBHUFA010000014.1"/>
</dbReference>
<proteinExistence type="predicted"/>
<dbReference type="Pfam" id="PF10013">
    <property type="entry name" value="DUF2256"/>
    <property type="match status" value="1"/>
</dbReference>
<keyword evidence="2" id="KW-1185">Reference proteome</keyword>
<gene>
    <name evidence="1" type="ORF">ACFSC7_16575</name>
</gene>
<dbReference type="InterPro" id="IPR017136">
    <property type="entry name" value="UCP037205"/>
</dbReference>
<comment type="caution">
    <text evidence="1">The sequence shown here is derived from an EMBL/GenBank/DDBJ whole genome shotgun (WGS) entry which is preliminary data.</text>
</comment>
<dbReference type="Proteomes" id="UP001597327">
    <property type="component" value="Unassembled WGS sequence"/>
</dbReference>
<accession>A0ABW4JYU0</accession>
<reference evidence="2" key="1">
    <citation type="journal article" date="2019" name="Int. J. Syst. Evol. Microbiol.">
        <title>The Global Catalogue of Microorganisms (GCM) 10K type strain sequencing project: providing services to taxonomists for standard genome sequencing and annotation.</title>
        <authorList>
            <consortium name="The Broad Institute Genomics Platform"/>
            <consortium name="The Broad Institute Genome Sequencing Center for Infectious Disease"/>
            <person name="Wu L."/>
            <person name="Ma J."/>
        </authorList>
    </citation>
    <scope>NUCLEOTIDE SEQUENCE [LARGE SCALE GENOMIC DNA]</scope>
    <source>
        <strain evidence="2">JCM 3369</strain>
    </source>
</reference>
<sequence>MSGHRKPHLPQKTCRTCGRPFAWRKKWARVWDEVLYCSDRCRRGRKRSGQDPQAQDQRFT</sequence>
<dbReference type="PANTHER" id="PTHR37463">
    <property type="entry name" value="GSL3115 PROTEIN"/>
    <property type="match status" value="1"/>
</dbReference>
<evidence type="ECO:0000313" key="2">
    <source>
        <dbReference type="Proteomes" id="UP001597327"/>
    </source>
</evidence>
<dbReference type="EMBL" id="JBHUFA010000014">
    <property type="protein sequence ID" value="MFD1697135.1"/>
    <property type="molecule type" value="Genomic_DNA"/>
</dbReference>
<protein>
    <submittedName>
        <fullName evidence="1">DUF2256 domain-containing protein</fullName>
    </submittedName>
</protein>
<organism evidence="1 2">
    <name type="scientific">Roseibium aestuarii</name>
    <dbReference type="NCBI Taxonomy" id="2600299"/>
    <lineage>
        <taxon>Bacteria</taxon>
        <taxon>Pseudomonadati</taxon>
        <taxon>Pseudomonadota</taxon>
        <taxon>Alphaproteobacteria</taxon>
        <taxon>Hyphomicrobiales</taxon>
        <taxon>Stappiaceae</taxon>
        <taxon>Roseibium</taxon>
    </lineage>
</organism>